<name>A0AB34KRH0_9PEZI</name>
<evidence type="ECO:0000313" key="7">
    <source>
        <dbReference type="EMBL" id="KAL1587594.1"/>
    </source>
</evidence>
<dbReference type="GeneID" id="96004932"/>
<dbReference type="EMBL" id="JAAQHG020000009">
    <property type="protein sequence ID" value="KAL1587594.1"/>
    <property type="molecule type" value="Genomic_DNA"/>
</dbReference>
<proteinExistence type="predicted"/>
<dbReference type="PANTHER" id="PTHR37451">
    <property type="entry name" value="MARVEL DOMAIN"/>
    <property type="match status" value="1"/>
</dbReference>
<feature type="transmembrane region" description="Helical" evidence="5">
    <location>
        <begin position="12"/>
        <end position="35"/>
    </location>
</feature>
<keyword evidence="2 5" id="KW-0812">Transmembrane</keyword>
<comment type="caution">
    <text evidence="7">The sequence shown here is derived from an EMBL/GenBank/DDBJ whole genome shotgun (WGS) entry which is preliminary data.</text>
</comment>
<evidence type="ECO:0000256" key="1">
    <source>
        <dbReference type="ARBA" id="ARBA00004141"/>
    </source>
</evidence>
<comment type="subcellular location">
    <subcellularLocation>
        <location evidence="1">Membrane</location>
        <topology evidence="1">Multi-pass membrane protein</topology>
    </subcellularLocation>
</comment>
<organism evidence="7 8">
    <name type="scientific">Cladosporium halotolerans</name>
    <dbReference type="NCBI Taxonomy" id="1052096"/>
    <lineage>
        <taxon>Eukaryota</taxon>
        <taxon>Fungi</taxon>
        <taxon>Dikarya</taxon>
        <taxon>Ascomycota</taxon>
        <taxon>Pezizomycotina</taxon>
        <taxon>Dothideomycetes</taxon>
        <taxon>Dothideomycetidae</taxon>
        <taxon>Cladosporiales</taxon>
        <taxon>Cladosporiaceae</taxon>
        <taxon>Cladosporium</taxon>
    </lineage>
</organism>
<dbReference type="Pfam" id="PF01284">
    <property type="entry name" value="MARVEL"/>
    <property type="match status" value="1"/>
</dbReference>
<gene>
    <name evidence="7" type="ORF">WHR41_03488</name>
</gene>
<dbReference type="PANTHER" id="PTHR37451:SF1">
    <property type="entry name" value="MARVEL DOMAIN-CONTAINING PROTEIN"/>
    <property type="match status" value="1"/>
</dbReference>
<evidence type="ECO:0000256" key="3">
    <source>
        <dbReference type="ARBA" id="ARBA00022989"/>
    </source>
</evidence>
<feature type="domain" description="MARVEL" evidence="6">
    <location>
        <begin position="11"/>
        <end position="137"/>
    </location>
</feature>
<protein>
    <recommendedName>
        <fullName evidence="6">MARVEL domain-containing protein</fullName>
    </recommendedName>
</protein>
<keyword evidence="3 5" id="KW-1133">Transmembrane helix</keyword>
<dbReference type="GO" id="GO:0016020">
    <property type="term" value="C:membrane"/>
    <property type="evidence" value="ECO:0007669"/>
    <property type="project" value="UniProtKB-SubCell"/>
</dbReference>
<reference evidence="7 8" key="1">
    <citation type="journal article" date="2020" name="Microbiol. Resour. Announc.">
        <title>Draft Genome Sequence of a Cladosporium Species Isolated from the Mesophotic Ascidian Didemnum maculosum.</title>
        <authorList>
            <person name="Gioti A."/>
            <person name="Siaperas R."/>
            <person name="Nikolaivits E."/>
            <person name="Le Goff G."/>
            <person name="Ouazzani J."/>
            <person name="Kotoulas G."/>
            <person name="Topakas E."/>
        </authorList>
    </citation>
    <scope>NUCLEOTIDE SEQUENCE [LARGE SCALE GENOMIC DNA]</scope>
    <source>
        <strain evidence="7 8">TM138-S3</strain>
    </source>
</reference>
<dbReference type="RefSeq" id="XP_069230699.1">
    <property type="nucleotide sequence ID" value="XM_069372094.1"/>
</dbReference>
<keyword evidence="8" id="KW-1185">Reference proteome</keyword>
<evidence type="ECO:0000256" key="5">
    <source>
        <dbReference type="SAM" id="Phobius"/>
    </source>
</evidence>
<keyword evidence="4 5" id="KW-0472">Membrane</keyword>
<feature type="transmembrane region" description="Helical" evidence="5">
    <location>
        <begin position="125"/>
        <end position="143"/>
    </location>
</feature>
<sequence length="163" mass="17534">MAFYETRGFILSLRVVQGLLTLLVLGLSAYVANWWGGYWNAGAPSSVAFMVFVAVITLITLAYLILVPMRYGESKLNHAGVIAGIEGLTMIFWFASFVALAVFVGNRVCFGHVCSAAKAAAAFGAFEWLAFSATFALSILYVWRNRGVGGSVAADPKMNMSEA</sequence>
<evidence type="ECO:0000313" key="8">
    <source>
        <dbReference type="Proteomes" id="UP000803884"/>
    </source>
</evidence>
<feature type="transmembrane region" description="Helical" evidence="5">
    <location>
        <begin position="79"/>
        <end position="105"/>
    </location>
</feature>
<feature type="transmembrane region" description="Helical" evidence="5">
    <location>
        <begin position="47"/>
        <end position="67"/>
    </location>
</feature>
<accession>A0AB34KRH0</accession>
<evidence type="ECO:0000256" key="2">
    <source>
        <dbReference type="ARBA" id="ARBA00022692"/>
    </source>
</evidence>
<evidence type="ECO:0000256" key="4">
    <source>
        <dbReference type="ARBA" id="ARBA00023136"/>
    </source>
</evidence>
<evidence type="ECO:0000259" key="6">
    <source>
        <dbReference type="Pfam" id="PF01284"/>
    </source>
</evidence>
<dbReference type="AlphaFoldDB" id="A0AB34KRH0"/>
<dbReference type="InterPro" id="IPR008253">
    <property type="entry name" value="Marvel"/>
</dbReference>
<dbReference type="Proteomes" id="UP000803884">
    <property type="component" value="Unassembled WGS sequence"/>
</dbReference>